<protein>
    <submittedName>
        <fullName evidence="10">Neutral endopeptidase</fullName>
        <ecNumber evidence="10">3.4.24.-</ecNumber>
    </submittedName>
</protein>
<evidence type="ECO:0000313" key="10">
    <source>
        <dbReference type="EMBL" id="VEU55806.1"/>
    </source>
</evidence>
<feature type="domain" description="Peptidase M13 N-terminal" evidence="9">
    <location>
        <begin position="8"/>
        <end position="387"/>
    </location>
</feature>
<dbReference type="Pfam" id="PF05649">
    <property type="entry name" value="Peptidase_M13_N"/>
    <property type="match status" value="1"/>
</dbReference>
<keyword evidence="6" id="KW-0862">Zinc</keyword>
<evidence type="ECO:0000313" key="11">
    <source>
        <dbReference type="Proteomes" id="UP000290482"/>
    </source>
</evidence>
<dbReference type="PRINTS" id="PR00786">
    <property type="entry name" value="NEPRILYSIN"/>
</dbReference>
<keyword evidence="4" id="KW-0479">Metal-binding</keyword>
<dbReference type="KEGG" id="mob:NCTC10112_00423"/>
<gene>
    <name evidence="10" type="primary">pepO</name>
    <name evidence="10" type="ORF">NCTC10112_00423</name>
</gene>
<evidence type="ECO:0000256" key="5">
    <source>
        <dbReference type="ARBA" id="ARBA00022801"/>
    </source>
</evidence>
<dbReference type="PANTHER" id="PTHR11733:SF167">
    <property type="entry name" value="FI17812P1-RELATED"/>
    <property type="match status" value="1"/>
</dbReference>
<evidence type="ECO:0000256" key="1">
    <source>
        <dbReference type="ARBA" id="ARBA00001947"/>
    </source>
</evidence>
<dbReference type="EMBL" id="LR214940">
    <property type="protein sequence ID" value="VEU55806.1"/>
    <property type="molecule type" value="Genomic_DNA"/>
</dbReference>
<keyword evidence="3" id="KW-0645">Protease</keyword>
<name>A0A448ZX23_METOS</name>
<reference evidence="10 11" key="1">
    <citation type="submission" date="2019-01" db="EMBL/GenBank/DDBJ databases">
        <authorList>
            <consortium name="Pathogen Informatics"/>
        </authorList>
    </citation>
    <scope>NUCLEOTIDE SEQUENCE [LARGE SCALE GENOMIC DNA]</scope>
    <source>
        <strain evidence="10 11">NCTC10112</strain>
    </source>
</reference>
<dbReference type="Gene3D" id="3.40.390.10">
    <property type="entry name" value="Collagenase (Catalytic Domain)"/>
    <property type="match status" value="1"/>
</dbReference>
<dbReference type="InterPro" id="IPR000718">
    <property type="entry name" value="Peptidase_M13"/>
</dbReference>
<proteinExistence type="inferred from homology"/>
<feature type="domain" description="Peptidase M13 C-terminal" evidence="8">
    <location>
        <begin position="444"/>
        <end position="634"/>
    </location>
</feature>
<dbReference type="AlphaFoldDB" id="A0A448ZX23"/>
<dbReference type="Gene3D" id="1.10.1380.10">
    <property type="entry name" value="Neutral endopeptidase , domain2"/>
    <property type="match status" value="1"/>
</dbReference>
<evidence type="ECO:0000256" key="2">
    <source>
        <dbReference type="ARBA" id="ARBA00007357"/>
    </source>
</evidence>
<dbReference type="PANTHER" id="PTHR11733">
    <property type="entry name" value="ZINC METALLOPROTEASE FAMILY M13 NEPRILYSIN-RELATED"/>
    <property type="match status" value="1"/>
</dbReference>
<dbReference type="InterPro" id="IPR024079">
    <property type="entry name" value="MetalloPept_cat_dom_sf"/>
</dbReference>
<dbReference type="GO" id="GO:0005886">
    <property type="term" value="C:plasma membrane"/>
    <property type="evidence" value="ECO:0007669"/>
    <property type="project" value="TreeGrafter"/>
</dbReference>
<keyword evidence="5 10" id="KW-0378">Hydrolase</keyword>
<evidence type="ECO:0000256" key="7">
    <source>
        <dbReference type="ARBA" id="ARBA00023049"/>
    </source>
</evidence>
<dbReference type="GO" id="GO:0016485">
    <property type="term" value="P:protein processing"/>
    <property type="evidence" value="ECO:0007669"/>
    <property type="project" value="TreeGrafter"/>
</dbReference>
<sequence length="637" mass="74406">MNEKLIKKDFYDAINGKWVEEAKIPDHLHGWGSFYELDENIRNIKSSLLKKWSKNTNEIKNEKLLQEMIKYYSLIKDWKSRDKNGVKPAINLISQILELRSWEDIQSNYKNLVFKDFYVPISFFIMEDFKDSTKNIMWMEYPETILPAKSFYNDKHPKKQLLLTVWSNMVKKLLSKFFDDEQFVDKQIKQAIEFDATLAKYILSSEELAIYPNLYNMFTIEDIQKNCSFLKLDTIVNELTNNTVSKISVISKDFLKNIDTIYNSKNQFELYKSILLIRAVLSFAPLLSDECRIIASEYSNALKGIEKPLSKEKYEIKSTMAFYETPFGLYYGKTYFGEKAKADVEQMIKNMIDIYSTRLKNNTWLAEKTKKNAIKKLSKIDVMVGYPTKIKPYYEKFVVNKYNGYDDLIMNTLQFSYYVNEYNFSRYLKPTDKNYWSMSATTVNAYYSPNKNHIVFPAAILTKPFYDINQTSSENYGGIGSVIAHEISHAFDNNGANFDENGNMVNWWTKEDKENFEKRTKGMIDLFDGQESGVGKCNGKLTVSENIADAGGLSCAYEAATREKDFDGKKFYINFAAIWRVKYREEYAKQVLEIDVHAPAKLRVNVQVKNSDGFYKAFDIIKGDEMYLEPDKRVKIW</sequence>
<dbReference type="SUPFAM" id="SSF55486">
    <property type="entry name" value="Metalloproteases ('zincins'), catalytic domain"/>
    <property type="match status" value="1"/>
</dbReference>
<comment type="cofactor">
    <cofactor evidence="1">
        <name>Zn(2+)</name>
        <dbReference type="ChEBI" id="CHEBI:29105"/>
    </cofactor>
</comment>
<dbReference type="GO" id="GO:0046872">
    <property type="term" value="F:metal ion binding"/>
    <property type="evidence" value="ECO:0007669"/>
    <property type="project" value="UniProtKB-KW"/>
</dbReference>
<evidence type="ECO:0000256" key="3">
    <source>
        <dbReference type="ARBA" id="ARBA00022670"/>
    </source>
</evidence>
<dbReference type="OrthoDB" id="9775677at2"/>
<evidence type="ECO:0000259" key="8">
    <source>
        <dbReference type="Pfam" id="PF01431"/>
    </source>
</evidence>
<comment type="similarity">
    <text evidence="2">Belongs to the peptidase M13 family.</text>
</comment>
<accession>A0A448ZX23</accession>
<dbReference type="Proteomes" id="UP000290482">
    <property type="component" value="Chromosome"/>
</dbReference>
<organism evidence="10 11">
    <name type="scientific">Metamycoplasma orale</name>
    <name type="common">Mycoplasma orale</name>
    <dbReference type="NCBI Taxonomy" id="2121"/>
    <lineage>
        <taxon>Bacteria</taxon>
        <taxon>Bacillati</taxon>
        <taxon>Mycoplasmatota</taxon>
        <taxon>Mycoplasmoidales</taxon>
        <taxon>Metamycoplasmataceae</taxon>
        <taxon>Metamycoplasma</taxon>
    </lineage>
</organism>
<keyword evidence="7" id="KW-0482">Metalloprotease</keyword>
<evidence type="ECO:0000256" key="6">
    <source>
        <dbReference type="ARBA" id="ARBA00022833"/>
    </source>
</evidence>
<evidence type="ECO:0000256" key="4">
    <source>
        <dbReference type="ARBA" id="ARBA00022723"/>
    </source>
</evidence>
<dbReference type="RefSeq" id="WP_022935800.1">
    <property type="nucleotide sequence ID" value="NZ_LR214940.1"/>
</dbReference>
<dbReference type="Pfam" id="PF01431">
    <property type="entry name" value="Peptidase_M13"/>
    <property type="match status" value="1"/>
</dbReference>
<dbReference type="InterPro" id="IPR008753">
    <property type="entry name" value="Peptidase_M13_N"/>
</dbReference>
<dbReference type="CDD" id="cd08662">
    <property type="entry name" value="M13"/>
    <property type="match status" value="1"/>
</dbReference>
<evidence type="ECO:0000259" key="9">
    <source>
        <dbReference type="Pfam" id="PF05649"/>
    </source>
</evidence>
<dbReference type="InterPro" id="IPR018497">
    <property type="entry name" value="Peptidase_M13_C"/>
</dbReference>
<dbReference type="GO" id="GO:0004222">
    <property type="term" value="F:metalloendopeptidase activity"/>
    <property type="evidence" value="ECO:0007669"/>
    <property type="project" value="InterPro"/>
</dbReference>
<dbReference type="EC" id="3.4.24.-" evidence="10"/>
<keyword evidence="11" id="KW-1185">Reference proteome</keyword>
<dbReference type="PROSITE" id="PS51885">
    <property type="entry name" value="NEPRILYSIN"/>
    <property type="match status" value="1"/>
</dbReference>
<dbReference type="InterPro" id="IPR042089">
    <property type="entry name" value="Peptidase_M13_dom_2"/>
</dbReference>